<dbReference type="PANTHER" id="PTHR23403:SF1">
    <property type="entry name" value="TREHALASE"/>
    <property type="match status" value="1"/>
</dbReference>
<comment type="catalytic activity">
    <reaction evidence="2">
        <text>alpha,alpha-trehalose + H2O = alpha-D-glucose + beta-D-glucose</text>
        <dbReference type="Rhea" id="RHEA:32675"/>
        <dbReference type="ChEBI" id="CHEBI:15377"/>
        <dbReference type="ChEBI" id="CHEBI:15903"/>
        <dbReference type="ChEBI" id="CHEBI:16551"/>
        <dbReference type="ChEBI" id="CHEBI:17925"/>
        <dbReference type="EC" id="3.2.1.28"/>
    </reaction>
</comment>
<dbReference type="InterPro" id="IPR008928">
    <property type="entry name" value="6-hairpin_glycosidase_sf"/>
</dbReference>
<reference evidence="3 4" key="1">
    <citation type="submission" date="2024-03" db="EMBL/GenBank/DDBJ databases">
        <authorList>
            <person name="Gkanogiannis A."/>
            <person name="Becerra Lopez-Lavalle L."/>
        </authorList>
    </citation>
    <scope>NUCLEOTIDE SEQUENCE [LARGE SCALE GENOMIC DNA]</scope>
</reference>
<dbReference type="InterPro" id="IPR012341">
    <property type="entry name" value="6hp_glycosidase-like_sf"/>
</dbReference>
<comment type="similarity">
    <text evidence="1 2">Belongs to the glycosyl hydrolase 37 family.</text>
</comment>
<accession>A0ABP0XVZ6</accession>
<dbReference type="PRINTS" id="PR00744">
    <property type="entry name" value="GLHYDRLASE37"/>
</dbReference>
<evidence type="ECO:0000313" key="3">
    <source>
        <dbReference type="EMBL" id="CAK9310883.1"/>
    </source>
</evidence>
<name>A0ABP0XVZ6_9ROSI</name>
<proteinExistence type="inferred from homology"/>
<dbReference type="Gene3D" id="1.50.10.10">
    <property type="match status" value="1"/>
</dbReference>
<gene>
    <name evidence="3" type="ORF">CITCOLO1_LOCUS2524</name>
</gene>
<dbReference type="Proteomes" id="UP001642487">
    <property type="component" value="Chromosome 10"/>
</dbReference>
<evidence type="ECO:0000256" key="2">
    <source>
        <dbReference type="RuleBase" id="RU361180"/>
    </source>
</evidence>
<sequence length="351" mass="40094">MKNMTFKSMKTWFDLNSTQTAFDALERSSNGSVPDENLKAFIVNYFDSAGTDLVYYESVDFVPQPDGFLPKVENVEDPDSGKFTIGIPIGLSGTPPKFRGLLASKMYDTAKGIVINLISMIDDFGHVLNGARAYYTNQSQPLLLSSMVYEIYLRTGDLEFVSNALPALIKEYKFWNSGFHLITIRNAPGGHENHSLSRYYAMWNEPRPESSLLDEKLASKFVNNYEKQHLYWELASAVESGIRQTYQHWLQLQCCLLISMYSYSRWNFTFPILQELCEITIASSTVDVYSLIQMELDISNFARAVGDYCRAEHFFEASLVRKKTINSIFWNSEKGQWLDNGSYKGAHTWDA</sequence>
<dbReference type="EC" id="3.2.1.28" evidence="2"/>
<evidence type="ECO:0000256" key="1">
    <source>
        <dbReference type="ARBA" id="ARBA00005615"/>
    </source>
</evidence>
<keyword evidence="2" id="KW-0326">Glycosidase</keyword>
<organism evidence="3 4">
    <name type="scientific">Citrullus colocynthis</name>
    <name type="common">colocynth</name>
    <dbReference type="NCBI Taxonomy" id="252529"/>
    <lineage>
        <taxon>Eukaryota</taxon>
        <taxon>Viridiplantae</taxon>
        <taxon>Streptophyta</taxon>
        <taxon>Embryophyta</taxon>
        <taxon>Tracheophyta</taxon>
        <taxon>Spermatophyta</taxon>
        <taxon>Magnoliopsida</taxon>
        <taxon>eudicotyledons</taxon>
        <taxon>Gunneridae</taxon>
        <taxon>Pentapetalae</taxon>
        <taxon>rosids</taxon>
        <taxon>fabids</taxon>
        <taxon>Cucurbitales</taxon>
        <taxon>Cucurbitaceae</taxon>
        <taxon>Benincaseae</taxon>
        <taxon>Citrullus</taxon>
    </lineage>
</organism>
<dbReference type="InterPro" id="IPR001661">
    <property type="entry name" value="Glyco_hydro_37"/>
</dbReference>
<keyword evidence="2" id="KW-0378">Hydrolase</keyword>
<dbReference type="EMBL" id="OZ021744">
    <property type="protein sequence ID" value="CAK9310883.1"/>
    <property type="molecule type" value="Genomic_DNA"/>
</dbReference>
<evidence type="ECO:0000313" key="4">
    <source>
        <dbReference type="Proteomes" id="UP001642487"/>
    </source>
</evidence>
<dbReference type="PANTHER" id="PTHR23403">
    <property type="entry name" value="TREHALASE"/>
    <property type="match status" value="1"/>
</dbReference>
<keyword evidence="4" id="KW-1185">Reference proteome</keyword>
<protein>
    <recommendedName>
        <fullName evidence="2">Trehalase</fullName>
        <ecNumber evidence="2">3.2.1.28</ecNumber>
    </recommendedName>
    <alternativeName>
        <fullName evidence="2">Alpha-trehalose glucohydrolase</fullName>
    </alternativeName>
</protein>
<dbReference type="Pfam" id="PF01204">
    <property type="entry name" value="Trehalase"/>
    <property type="match status" value="1"/>
</dbReference>
<dbReference type="SUPFAM" id="SSF48208">
    <property type="entry name" value="Six-hairpin glycosidases"/>
    <property type="match status" value="1"/>
</dbReference>